<evidence type="ECO:0000313" key="9">
    <source>
        <dbReference type="EMBL" id="EAX83866.1"/>
    </source>
</evidence>
<dbReference type="AlphaFoldDB" id="A2G6V3"/>
<dbReference type="RefSeq" id="XP_001296796.1">
    <property type="nucleotide sequence ID" value="XM_001296795.1"/>
</dbReference>
<dbReference type="InterPro" id="IPR017930">
    <property type="entry name" value="Myb_dom"/>
</dbReference>
<dbReference type="GO" id="GO:0000981">
    <property type="term" value="F:DNA-binding transcription factor activity, RNA polymerase II-specific"/>
    <property type="evidence" value="ECO:0000318"/>
    <property type="project" value="GO_Central"/>
</dbReference>
<gene>
    <name evidence="9" type="ORF">TVAG_149130</name>
    <name evidence="10" type="ORF">TVAG_254630</name>
    <name evidence="7" type="ORF">TVAG_527770</name>
    <name evidence="8" type="ORF">TVAG_584700</name>
</gene>
<accession>A2G6V3</accession>
<dbReference type="GO" id="GO:0006355">
    <property type="term" value="P:regulation of DNA-templated transcription"/>
    <property type="evidence" value="ECO:0000318"/>
    <property type="project" value="GO_Central"/>
</dbReference>
<dbReference type="STRING" id="5722.A2G6V3"/>
<evidence type="ECO:0000256" key="1">
    <source>
        <dbReference type="ARBA" id="ARBA00023015"/>
    </source>
</evidence>
<evidence type="ECO:0000256" key="3">
    <source>
        <dbReference type="ARBA" id="ARBA00023163"/>
    </source>
</evidence>
<dbReference type="Proteomes" id="UP000001542">
    <property type="component" value="Unassembled WGS sequence"/>
</dbReference>
<keyword evidence="2 10" id="KW-0238">DNA-binding</keyword>
<evidence type="ECO:0000259" key="6">
    <source>
        <dbReference type="PROSITE" id="PS51294"/>
    </source>
</evidence>
<dbReference type="GO" id="GO:0000978">
    <property type="term" value="F:RNA polymerase II cis-regulatory region sequence-specific DNA binding"/>
    <property type="evidence" value="ECO:0000318"/>
    <property type="project" value="GO_Central"/>
</dbReference>
<dbReference type="Gene3D" id="1.10.10.60">
    <property type="entry name" value="Homeodomain-like"/>
    <property type="match status" value="2"/>
</dbReference>
<feature type="domain" description="HTH myb-type" evidence="6">
    <location>
        <begin position="73"/>
        <end position="123"/>
    </location>
</feature>
<reference evidence="10" key="1">
    <citation type="submission" date="2006-10" db="EMBL/GenBank/DDBJ databases">
        <authorList>
            <person name="Amadeo P."/>
            <person name="Zhao Q."/>
            <person name="Wortman J."/>
            <person name="Fraser-Liggett C."/>
            <person name="Carlton J."/>
        </authorList>
    </citation>
    <scope>NUCLEOTIDE SEQUENCE</scope>
    <source>
        <strain evidence="10">G3</strain>
    </source>
</reference>
<dbReference type="SMART" id="SM00717">
    <property type="entry name" value="SANT"/>
    <property type="match status" value="2"/>
</dbReference>
<keyword evidence="11" id="KW-1185">Reference proteome</keyword>
<dbReference type="InterPro" id="IPR001005">
    <property type="entry name" value="SANT/Myb"/>
</dbReference>
<dbReference type="GO" id="GO:0005634">
    <property type="term" value="C:nucleus"/>
    <property type="evidence" value="ECO:0000318"/>
    <property type="project" value="GO_Central"/>
</dbReference>
<sequence length="187" mass="22246">MKFKIQRSVSYSVNMENEKTHRQKFTAEEDERLTLLVKEFGTGSWKKIAQLMKTRSTRQCRERYLNYLSPELKNGPWSSQEDQYLLKLVKEMGPCWSKITKFFPTRSDVNVKNRYSFHVSKGRAPSLKKLKPKIEKIKKERENKTCLDQSNVQFLANMYEDTTAAWTEKFFSSDIFNIDWQLEGYEL</sequence>
<evidence type="ECO:0000256" key="2">
    <source>
        <dbReference type="ARBA" id="ARBA00023125"/>
    </source>
</evidence>
<keyword evidence="3" id="KW-0804">Transcription</keyword>
<protein>
    <submittedName>
        <fullName evidence="10">Myb-like DNA-binding domain containing protein</fullName>
    </submittedName>
</protein>
<dbReference type="OrthoDB" id="2143914at2759"/>
<name>A2G6V3_TRIV3</name>
<evidence type="ECO:0000259" key="5">
    <source>
        <dbReference type="PROSITE" id="PS50090"/>
    </source>
</evidence>
<dbReference type="KEGG" id="tva:4741499"/>
<evidence type="ECO:0000313" key="11">
    <source>
        <dbReference type="Proteomes" id="UP000001542"/>
    </source>
</evidence>
<dbReference type="VEuPathDB" id="TrichDB:TVAG_584700"/>
<reference evidence="10" key="2">
    <citation type="journal article" date="2007" name="Science">
        <title>Draft genome sequence of the sexually transmitted pathogen Trichomonas vaginalis.</title>
        <authorList>
            <person name="Carlton J.M."/>
            <person name="Hirt R.P."/>
            <person name="Silva J.C."/>
            <person name="Delcher A.L."/>
            <person name="Schatz M."/>
            <person name="Zhao Q."/>
            <person name="Wortman J.R."/>
            <person name="Bidwell S.L."/>
            <person name="Alsmark U.C.M."/>
            <person name="Besteiro S."/>
            <person name="Sicheritz-Ponten T."/>
            <person name="Noel C.J."/>
            <person name="Dacks J.B."/>
            <person name="Foster P.G."/>
            <person name="Simillion C."/>
            <person name="Van de Peer Y."/>
            <person name="Miranda-Saavedra D."/>
            <person name="Barton G.J."/>
            <person name="Westrop G.D."/>
            <person name="Mueller S."/>
            <person name="Dessi D."/>
            <person name="Fiori P.L."/>
            <person name="Ren Q."/>
            <person name="Paulsen I."/>
            <person name="Zhang H."/>
            <person name="Bastida-Corcuera F.D."/>
            <person name="Simoes-Barbosa A."/>
            <person name="Brown M.T."/>
            <person name="Hayes R.D."/>
            <person name="Mukherjee M."/>
            <person name="Okumura C.Y."/>
            <person name="Schneider R."/>
            <person name="Smith A.J."/>
            <person name="Vanacova S."/>
            <person name="Villalvazo M."/>
            <person name="Haas B.J."/>
            <person name="Pertea M."/>
            <person name="Feldblyum T.V."/>
            <person name="Utterback T.R."/>
            <person name="Shu C.L."/>
            <person name="Osoegawa K."/>
            <person name="de Jong P.J."/>
            <person name="Hrdy I."/>
            <person name="Horvathova L."/>
            <person name="Zubacova Z."/>
            <person name="Dolezal P."/>
            <person name="Malik S.B."/>
            <person name="Logsdon J.M. Jr."/>
            <person name="Henze K."/>
            <person name="Gupta A."/>
            <person name="Wang C.C."/>
            <person name="Dunne R.L."/>
            <person name="Upcroft J.A."/>
            <person name="Upcroft P."/>
            <person name="White O."/>
            <person name="Salzberg S.L."/>
            <person name="Tang P."/>
            <person name="Chiu C.-H."/>
            <person name="Lee Y.-S."/>
            <person name="Embley T.M."/>
            <person name="Coombs G.H."/>
            <person name="Mottram J.C."/>
            <person name="Tachezy J."/>
            <person name="Fraser-Liggett C.M."/>
            <person name="Johnson P.J."/>
        </authorList>
    </citation>
    <scope>NUCLEOTIDE SEQUENCE [LARGE SCALE GENOMIC DNA]</scope>
    <source>
        <strain evidence="10">G3</strain>
    </source>
</reference>
<dbReference type="eggNOG" id="KOG0048">
    <property type="taxonomic scope" value="Eukaryota"/>
</dbReference>
<dbReference type="CDD" id="cd00167">
    <property type="entry name" value="SANT"/>
    <property type="match status" value="2"/>
</dbReference>
<evidence type="ECO:0000313" key="7">
    <source>
        <dbReference type="EMBL" id="EAX67917.1"/>
    </source>
</evidence>
<dbReference type="EMBL" id="DS142243">
    <property type="protein sequence ID" value="EAX67917.1"/>
    <property type="molecule type" value="Genomic_DNA"/>
</dbReference>
<evidence type="ECO:0000313" key="10">
    <source>
        <dbReference type="EMBL" id="EAX87110.1"/>
    </source>
</evidence>
<keyword evidence="1" id="KW-0805">Transcription regulation</keyword>
<proteinExistence type="predicted"/>
<dbReference type="PANTHER" id="PTHR46621">
    <property type="entry name" value="SNRNA-ACTIVATING PROTEIN COMPLEX SUBUNIT 4"/>
    <property type="match status" value="1"/>
</dbReference>
<dbReference type="PROSITE" id="PS51294">
    <property type="entry name" value="HTH_MYB"/>
    <property type="match status" value="2"/>
</dbReference>
<dbReference type="SUPFAM" id="SSF46689">
    <property type="entry name" value="Homeodomain-like"/>
    <property type="match status" value="1"/>
</dbReference>
<organism evidence="10 11">
    <name type="scientific">Trichomonas vaginalis (strain ATCC PRA-98 / G3)</name>
    <dbReference type="NCBI Taxonomy" id="412133"/>
    <lineage>
        <taxon>Eukaryota</taxon>
        <taxon>Metamonada</taxon>
        <taxon>Parabasalia</taxon>
        <taxon>Trichomonadida</taxon>
        <taxon>Trichomonadidae</taxon>
        <taxon>Trichomonas</taxon>
    </lineage>
</organism>
<dbReference type="EMBL" id="DS117084">
    <property type="protein sequence ID" value="EAX81967.1"/>
    <property type="molecule type" value="Genomic_DNA"/>
</dbReference>
<dbReference type="InterPro" id="IPR009057">
    <property type="entry name" value="Homeodomain-like_sf"/>
</dbReference>
<dbReference type="Pfam" id="PF13921">
    <property type="entry name" value="Myb_DNA-bind_6"/>
    <property type="match status" value="1"/>
</dbReference>
<evidence type="ECO:0000313" key="8">
    <source>
        <dbReference type="EMBL" id="EAX81967.1"/>
    </source>
</evidence>
<dbReference type="InterPro" id="IPR051575">
    <property type="entry name" value="Myb-like_DNA-bd"/>
</dbReference>
<evidence type="ECO:0000256" key="4">
    <source>
        <dbReference type="ARBA" id="ARBA00023242"/>
    </source>
</evidence>
<feature type="domain" description="HTH myb-type" evidence="6">
    <location>
        <begin position="17"/>
        <end position="72"/>
    </location>
</feature>
<feature type="domain" description="Myb-like" evidence="5">
    <location>
        <begin position="17"/>
        <end position="68"/>
    </location>
</feature>
<dbReference type="PANTHER" id="PTHR46621:SF1">
    <property type="entry name" value="SNRNA-ACTIVATING PROTEIN COMPLEX SUBUNIT 4"/>
    <property type="match status" value="1"/>
</dbReference>
<dbReference type="SMR" id="A2G6V3"/>
<dbReference type="PROSITE" id="PS50090">
    <property type="entry name" value="MYB_LIKE"/>
    <property type="match status" value="2"/>
</dbReference>
<dbReference type="VEuPathDB" id="TrichDB:TVAGG3_0708800"/>
<feature type="domain" description="Myb-like" evidence="5">
    <location>
        <begin position="69"/>
        <end position="119"/>
    </location>
</feature>
<dbReference type="EMBL" id="DS114509">
    <property type="protein sequence ID" value="EAX87110.1"/>
    <property type="molecule type" value="Genomic_DNA"/>
</dbReference>
<dbReference type="EMBL" id="DS115680">
    <property type="protein sequence ID" value="EAX83866.1"/>
    <property type="molecule type" value="Genomic_DNA"/>
</dbReference>
<keyword evidence="4" id="KW-0539">Nucleus</keyword>